<name>A0A062VC40_9EURY</name>
<proteinExistence type="predicted"/>
<keyword evidence="2" id="KW-0456">Lyase</keyword>
<reference evidence="2 3" key="1">
    <citation type="journal article" date="2013" name="Nature">
        <title>Anaerobic oxidation of methane coupled to nitrate reduction in a novel archaeal lineage.</title>
        <authorList>
            <person name="Haroon M.F."/>
            <person name="Hu S."/>
            <person name="Shi Y."/>
            <person name="Imelfort M."/>
            <person name="Keller J."/>
            <person name="Hugenholtz P."/>
            <person name="Yuan Z."/>
            <person name="Tyson G.W."/>
        </authorList>
    </citation>
    <scope>NUCLEOTIDE SEQUENCE [LARGE SCALE GENOMIC DNA]</scope>
    <source>
        <strain evidence="2 3">ANME-2d</strain>
    </source>
</reference>
<gene>
    <name evidence="2" type="ORF">ANME2D_00340</name>
</gene>
<dbReference type="SUPFAM" id="SSF55154">
    <property type="entry name" value="CYTH-like phosphatases"/>
    <property type="match status" value="1"/>
</dbReference>
<dbReference type="EC" id="4.6.1.1" evidence="2"/>
<dbReference type="AlphaFoldDB" id="A0A062VC40"/>
<dbReference type="Proteomes" id="UP000027153">
    <property type="component" value="Unassembled WGS sequence"/>
</dbReference>
<dbReference type="GO" id="GO:0004016">
    <property type="term" value="F:adenylate cyclase activity"/>
    <property type="evidence" value="ECO:0007669"/>
    <property type="project" value="UniProtKB-EC"/>
</dbReference>
<dbReference type="InterPro" id="IPR033469">
    <property type="entry name" value="CYTH-like_dom_sf"/>
</dbReference>
<evidence type="ECO:0000313" key="3">
    <source>
        <dbReference type="Proteomes" id="UP000027153"/>
    </source>
</evidence>
<accession>A0A062VC40</accession>
<comment type="caution">
    <text evidence="2">The sequence shown here is derived from an EMBL/GenBank/DDBJ whole genome shotgun (WGS) entry which is preliminary data.</text>
</comment>
<protein>
    <submittedName>
        <fullName evidence="2">Putative adenylate cyclase</fullName>
        <ecNumber evidence="2">4.6.1.1</ecNumber>
    </submittedName>
</protein>
<dbReference type="OrthoDB" id="46040at2157"/>
<keyword evidence="3" id="KW-1185">Reference proteome</keyword>
<dbReference type="PANTHER" id="PTHR21028">
    <property type="entry name" value="SI:CH211-156B7.4"/>
    <property type="match status" value="1"/>
</dbReference>
<dbReference type="InterPro" id="IPR008173">
    <property type="entry name" value="Adenylyl_cyclase_CyaB"/>
</dbReference>
<organism evidence="2 3">
    <name type="scientific">Candidatus Methanoperedens nitratireducens</name>
    <dbReference type="NCBI Taxonomy" id="1392998"/>
    <lineage>
        <taxon>Archaea</taxon>
        <taxon>Methanobacteriati</taxon>
        <taxon>Methanobacteriota</taxon>
        <taxon>Stenosarchaea group</taxon>
        <taxon>Methanomicrobia</taxon>
        <taxon>Methanosarcinales</taxon>
        <taxon>ANME-2 cluster</taxon>
        <taxon>Candidatus Methanoperedentaceae</taxon>
        <taxon>Candidatus Methanoperedens</taxon>
    </lineage>
</organism>
<feature type="domain" description="CYTH" evidence="1">
    <location>
        <begin position="1"/>
        <end position="175"/>
    </location>
</feature>
<dbReference type="PROSITE" id="PS51707">
    <property type="entry name" value="CYTH"/>
    <property type="match status" value="1"/>
</dbReference>
<sequence>MIEVEVKARVEDPKRIERSIIELGAVPIGIENQADTYYNAPFRDFWVTDEALRIRSQGSKYFLTYKGPKMDSVSKTRKEFEVEVNDAGNMGNILSSLGFSPVTTIVKKRKIYRLGNYFIALDNVRNLGDFIEVEASINDSRNYEEEVETIFKLIEKLGISRVSTVRESYLEMLLKKNKKGIVGL</sequence>
<dbReference type="InterPro" id="IPR023577">
    <property type="entry name" value="CYTH_domain"/>
</dbReference>
<dbReference type="PANTHER" id="PTHR21028:SF2">
    <property type="entry name" value="CYTH DOMAIN-CONTAINING PROTEIN"/>
    <property type="match status" value="1"/>
</dbReference>
<dbReference type="Pfam" id="PF01928">
    <property type="entry name" value="CYTH"/>
    <property type="match status" value="1"/>
</dbReference>
<dbReference type="EMBL" id="JMIY01000001">
    <property type="protein sequence ID" value="KCZ73274.1"/>
    <property type="molecule type" value="Genomic_DNA"/>
</dbReference>
<dbReference type="NCBIfam" id="TIGR00318">
    <property type="entry name" value="cyaB"/>
    <property type="match status" value="1"/>
</dbReference>
<dbReference type="RefSeq" id="WP_048088576.1">
    <property type="nucleotide sequence ID" value="NZ_JMIY01000001.1"/>
</dbReference>
<dbReference type="CDD" id="cd07890">
    <property type="entry name" value="CYTH-like_AC_IV-like"/>
    <property type="match status" value="1"/>
</dbReference>
<dbReference type="Gene3D" id="2.40.320.10">
    <property type="entry name" value="Hypothetical Protein Pfu-838710-001"/>
    <property type="match status" value="1"/>
</dbReference>
<evidence type="ECO:0000259" key="1">
    <source>
        <dbReference type="PROSITE" id="PS51707"/>
    </source>
</evidence>
<dbReference type="SMART" id="SM01118">
    <property type="entry name" value="CYTH"/>
    <property type="match status" value="1"/>
</dbReference>
<evidence type="ECO:0000313" key="2">
    <source>
        <dbReference type="EMBL" id="KCZ73274.1"/>
    </source>
</evidence>